<dbReference type="InterPro" id="IPR035383">
    <property type="entry name" value="MauJ"/>
</dbReference>
<evidence type="ECO:0000313" key="1">
    <source>
        <dbReference type="EMBL" id="MCE8002825.1"/>
    </source>
</evidence>
<name>A0ABS9A233_9GAMM</name>
<keyword evidence="2" id="KW-1185">Reference proteome</keyword>
<protein>
    <submittedName>
        <fullName evidence="1">Uncharacterized protein</fullName>
    </submittedName>
</protein>
<comment type="caution">
    <text evidence="1">The sequence shown here is derived from an EMBL/GenBank/DDBJ whole genome shotgun (WGS) entry which is preliminary data.</text>
</comment>
<dbReference type="Proteomes" id="UP001320168">
    <property type="component" value="Unassembled WGS sequence"/>
</dbReference>
<evidence type="ECO:0000313" key="2">
    <source>
        <dbReference type="Proteomes" id="UP001320168"/>
    </source>
</evidence>
<dbReference type="Pfam" id="PF17419">
    <property type="entry name" value="MauJ"/>
    <property type="match status" value="1"/>
</dbReference>
<proteinExistence type="predicted"/>
<accession>A0ABS9A233</accession>
<dbReference type="RefSeq" id="WP_234269568.1">
    <property type="nucleotide sequence ID" value="NZ_JABFTX010000001.1"/>
</dbReference>
<organism evidence="1 2">
    <name type="scientific">Billgrantia ethanolica</name>
    <dbReference type="NCBI Taxonomy" id="2733486"/>
    <lineage>
        <taxon>Bacteria</taxon>
        <taxon>Pseudomonadati</taxon>
        <taxon>Pseudomonadota</taxon>
        <taxon>Gammaproteobacteria</taxon>
        <taxon>Oceanospirillales</taxon>
        <taxon>Halomonadaceae</taxon>
        <taxon>Billgrantia</taxon>
    </lineage>
</organism>
<sequence>MGLKVGEDLILFRLPLGGVEVLEGLVFCYGLESYGVIAPNLGSLRPQLTRQAIYSFKELPKAIYLFVSESRIKRLGRESIGAFLLQQADAYVFKWNKDNVESRLRARGSMPNYQEERADHYVNSDGGCSWVHDSLYRRALEAERPHAQALGFYQVLEYEARRHGLGRGSDLAALKNLLMDVKSLPHELLHQAYCTAFPEGDDVYGLKSLKGKIDRGKLGEVIYEVLRNPVVHAGGYGRKDEMGIPPYSLEQFAPSFKQTVCLTRELARHFVAQSGNCAG</sequence>
<reference evidence="1 2" key="1">
    <citation type="journal article" date="2021" name="Front. Microbiol.">
        <title>Aerobic Denitrification and Heterotrophic Sulfur Oxidation in the Genus Halomonas Revealed by Six Novel Species Characterizations and Genome-Based Analysis.</title>
        <authorList>
            <person name="Wang L."/>
            <person name="Shao Z."/>
        </authorList>
    </citation>
    <scope>NUCLEOTIDE SEQUENCE [LARGE SCALE GENOMIC DNA]</scope>
    <source>
        <strain evidence="1 2">MCCC 1A11081</strain>
    </source>
</reference>
<gene>
    <name evidence="1" type="ORF">HOP53_08240</name>
</gene>
<dbReference type="EMBL" id="JABFTX010000001">
    <property type="protein sequence ID" value="MCE8002825.1"/>
    <property type="molecule type" value="Genomic_DNA"/>
</dbReference>